<gene>
    <name evidence="2" type="ORF">FOF46_12425</name>
</gene>
<evidence type="ECO:0000313" key="3">
    <source>
        <dbReference type="Proteomes" id="UP000318833"/>
    </source>
</evidence>
<proteinExistence type="predicted"/>
<feature type="coiled-coil region" evidence="1">
    <location>
        <begin position="246"/>
        <end position="309"/>
    </location>
</feature>
<protein>
    <submittedName>
        <fullName evidence="2">Uncharacterized protein</fullName>
    </submittedName>
</protein>
<dbReference type="RefSeq" id="WP_143916661.1">
    <property type="nucleotide sequence ID" value="NZ_CANLFO010000013.1"/>
</dbReference>
<keyword evidence="1" id="KW-0175">Coiled coil</keyword>
<evidence type="ECO:0000313" key="2">
    <source>
        <dbReference type="EMBL" id="TSE08359.1"/>
    </source>
</evidence>
<reference evidence="2 3" key="1">
    <citation type="submission" date="2019-07" db="EMBL/GenBank/DDBJ databases">
        <title>The draft genome sequence of Aquimarina algiphila M91.</title>
        <authorList>
            <person name="Meng X."/>
        </authorList>
    </citation>
    <scope>NUCLEOTIDE SEQUENCE [LARGE SCALE GENOMIC DNA]</scope>
    <source>
        <strain evidence="2 3">M91</strain>
    </source>
</reference>
<sequence>MSGPKVVRIVTPEERRIIKQKWLTSLRSKIEDIKEYALKHGVLDEDLSMSLEETLQHYQSISEDDYSKIEREVPGQIQYLEKEKKNLVQKVVKQRASKWETYKNLKSTHNELRFLLQKKKIEFEDFKEPLVISEAEIEQYSQKIDGLYKTLKDVAFNEQKLTDEQIEIQKRLSAGNSLLSVKEWGSNLPKVLSRLKKLENTLKEMYVQGFSQDKTQEFIQRCNALNDKDVNYPLLIDSLIIEAAAFTKTQLELNDIKEALKNAIAQLETLALEIKFIKKWKELLKSDNLVKLQEALERATHLYKEESQKIIVETRRVAIKKALKSAGYEVNDSMETAWVENGRLVVKKAKNSLYGVEFMSPKNLSRIQARIVADENRKNERTPNLDKNQEEIWCDEFDEIKEILESEDLSIIIDKMQEPGAIKLKEVNLDDGYHQSSRSVRRGKQL</sequence>
<dbReference type="EMBL" id="VLNR01000023">
    <property type="protein sequence ID" value="TSE08359.1"/>
    <property type="molecule type" value="Genomic_DNA"/>
</dbReference>
<dbReference type="AlphaFoldDB" id="A0A554VK63"/>
<comment type="caution">
    <text evidence="2">The sequence shown here is derived from an EMBL/GenBank/DDBJ whole genome shotgun (WGS) entry which is preliminary data.</text>
</comment>
<organism evidence="2 3">
    <name type="scientific">Aquimarina algiphila</name>
    <dbReference type="NCBI Taxonomy" id="2047982"/>
    <lineage>
        <taxon>Bacteria</taxon>
        <taxon>Pseudomonadati</taxon>
        <taxon>Bacteroidota</taxon>
        <taxon>Flavobacteriia</taxon>
        <taxon>Flavobacteriales</taxon>
        <taxon>Flavobacteriaceae</taxon>
        <taxon>Aquimarina</taxon>
    </lineage>
</organism>
<keyword evidence="3" id="KW-1185">Reference proteome</keyword>
<evidence type="ECO:0000256" key="1">
    <source>
        <dbReference type="SAM" id="Coils"/>
    </source>
</evidence>
<name>A0A554VK63_9FLAO</name>
<dbReference type="Proteomes" id="UP000318833">
    <property type="component" value="Unassembled WGS sequence"/>
</dbReference>
<accession>A0A554VK63</accession>
<dbReference type="OrthoDB" id="238413at2"/>